<dbReference type="InterPro" id="IPR017853">
    <property type="entry name" value="GH"/>
</dbReference>
<proteinExistence type="predicted"/>
<organism evidence="3 4">
    <name type="scientific">Mumia flava</name>
    <dbReference type="NCBI Taxonomy" id="1348852"/>
    <lineage>
        <taxon>Bacteria</taxon>
        <taxon>Bacillati</taxon>
        <taxon>Actinomycetota</taxon>
        <taxon>Actinomycetes</taxon>
        <taxon>Propionibacteriales</taxon>
        <taxon>Nocardioidaceae</taxon>
        <taxon>Mumia</taxon>
    </lineage>
</organism>
<evidence type="ECO:0000256" key="1">
    <source>
        <dbReference type="SAM" id="SignalP"/>
    </source>
</evidence>
<feature type="chain" id="PRO_5039287393" evidence="1">
    <location>
        <begin position="19"/>
        <end position="432"/>
    </location>
</feature>
<evidence type="ECO:0000259" key="2">
    <source>
        <dbReference type="Pfam" id="PF08924"/>
    </source>
</evidence>
<feature type="signal peptide" evidence="1">
    <location>
        <begin position="1"/>
        <end position="18"/>
    </location>
</feature>
<dbReference type="PROSITE" id="PS51318">
    <property type="entry name" value="TAT"/>
    <property type="match status" value="1"/>
</dbReference>
<dbReference type="InterPro" id="IPR036366">
    <property type="entry name" value="PGBDSf"/>
</dbReference>
<dbReference type="Gene3D" id="1.10.101.10">
    <property type="entry name" value="PGBD-like superfamily/PGBD"/>
    <property type="match status" value="2"/>
</dbReference>
<dbReference type="OrthoDB" id="5171321at2"/>
<dbReference type="AlphaFoldDB" id="A0A2M9BH24"/>
<sequence length="432" mass="46947">MPTLRSRTAVLAAGIALAAGTLAPTLAAAPAAASVQAPGSFTGYGFDTCTAPSQQAMDAWWRSSRYAAVGIYISGGSRGCAQPNLTRSWVTTQAARGWRLLPIHVGRQAPCYSGSKARMSSDPATAHDQGIAAAKASVKAARGLGIPGGRVLYLDIEWYPRSNASCDAAVQRFVDGWTTKLHRLSYRSGLYSSGSAAIATMNALKNAGRTAYDYPDHLWIGWYNGRANTDGGPYLDDDVWANGRRVHQYTGNVTERNGGVAIHIDHNFLDVGKGSHPTRARRQCGTEDVTKYRTLRPGKRGRFLAPIAKCLLRKTGYGTKSRSARYGRTVQRAVVRYRRDHGFSAKPVLGRRVWVSLLSQGTDTVLKYGSTGKKVYRLQRSLTAALGRSVPRTGLYGSITTRAVKDYRARVGLPRWPTADARLWNALQAGRR</sequence>
<dbReference type="InterPro" id="IPR015020">
    <property type="entry name" value="Rv2525c-like_Glyco_Hydro-like"/>
</dbReference>
<dbReference type="Proteomes" id="UP000230842">
    <property type="component" value="Unassembled WGS sequence"/>
</dbReference>
<dbReference type="SUPFAM" id="SSF47090">
    <property type="entry name" value="PGBD-like"/>
    <property type="match status" value="1"/>
</dbReference>
<gene>
    <name evidence="3" type="ORF">CLV56_1475</name>
</gene>
<evidence type="ECO:0000313" key="4">
    <source>
        <dbReference type="Proteomes" id="UP000230842"/>
    </source>
</evidence>
<feature type="domain" description="Rv2525c-like glycoside hydrolase-like" evidence="2">
    <location>
        <begin position="60"/>
        <end position="268"/>
    </location>
</feature>
<protein>
    <submittedName>
        <fullName evidence="3">Uncharacterized protein DUF1906</fullName>
    </submittedName>
</protein>
<keyword evidence="1" id="KW-0732">Signal</keyword>
<dbReference type="Gene3D" id="3.20.20.80">
    <property type="entry name" value="Glycosidases"/>
    <property type="match status" value="1"/>
</dbReference>
<accession>A0A2M9BH24</accession>
<dbReference type="SUPFAM" id="SSF51445">
    <property type="entry name" value="(Trans)glycosidases"/>
    <property type="match status" value="1"/>
</dbReference>
<keyword evidence="4" id="KW-1185">Reference proteome</keyword>
<dbReference type="EMBL" id="PGEZ01000001">
    <property type="protein sequence ID" value="PJJ57248.1"/>
    <property type="molecule type" value="Genomic_DNA"/>
</dbReference>
<dbReference type="InterPro" id="IPR036365">
    <property type="entry name" value="PGBD-like_sf"/>
</dbReference>
<dbReference type="RefSeq" id="WP_157805101.1">
    <property type="nucleotide sequence ID" value="NZ_PGEZ01000001.1"/>
</dbReference>
<name>A0A2M9BH24_9ACTN</name>
<dbReference type="Pfam" id="PF08924">
    <property type="entry name" value="Rv2525c_GlyHyd-like"/>
    <property type="match status" value="1"/>
</dbReference>
<evidence type="ECO:0000313" key="3">
    <source>
        <dbReference type="EMBL" id="PJJ57248.1"/>
    </source>
</evidence>
<comment type="caution">
    <text evidence="3">The sequence shown here is derived from an EMBL/GenBank/DDBJ whole genome shotgun (WGS) entry which is preliminary data.</text>
</comment>
<dbReference type="InterPro" id="IPR006311">
    <property type="entry name" value="TAT_signal"/>
</dbReference>
<reference evidence="3 4" key="1">
    <citation type="submission" date="2017-11" db="EMBL/GenBank/DDBJ databases">
        <title>Genomic Encyclopedia of Archaeal and Bacterial Type Strains, Phase II (KMG-II): From Individual Species to Whole Genera.</title>
        <authorList>
            <person name="Goeker M."/>
        </authorList>
    </citation>
    <scope>NUCLEOTIDE SEQUENCE [LARGE SCALE GENOMIC DNA]</scope>
    <source>
        <strain evidence="3 4">DSM 27763</strain>
    </source>
</reference>